<keyword evidence="2 3" id="KW-0479">Metal-binding</keyword>
<evidence type="ECO:0000256" key="2">
    <source>
        <dbReference type="ARBA" id="ARBA00022723"/>
    </source>
</evidence>
<feature type="binding site" evidence="3">
    <location>
        <position position="49"/>
    </location>
    <ligand>
        <name>a divalent metal cation</name>
        <dbReference type="ChEBI" id="CHEBI:60240"/>
    </ligand>
</feature>
<gene>
    <name evidence="4" type="ORF">GO495_22190</name>
</gene>
<accession>A0A6N8JDB6</accession>
<dbReference type="GO" id="GO:0046872">
    <property type="term" value="F:metal ion binding"/>
    <property type="evidence" value="ECO:0007669"/>
    <property type="project" value="UniProtKB-KW"/>
</dbReference>
<dbReference type="PANTHER" id="PTHR37302:SF3">
    <property type="entry name" value="DAMAGE-INDUCIBLE PROTEIN DINB"/>
    <property type="match status" value="1"/>
</dbReference>
<sequence length="167" mass="19733">MDKTYFQELTAYIIETNKIICVWLEQLDNNQWKQTITSSFDSIEKTTLHLVSAQLVWIDYWSNNPAPVFLSTVFNGGKAELLTIWRQSSTLLKMVIDQYPEADYSKNVRIKWGTEFYELKFWQTFAHFVNHSTYHRGQLVTMLRTAGFRSLSSTDLFNFFLQRGNYD</sequence>
<protein>
    <submittedName>
        <fullName evidence="4">Damage-inducible protein DinB</fullName>
    </submittedName>
</protein>
<dbReference type="OrthoDB" id="9811413at2"/>
<dbReference type="PANTHER" id="PTHR37302">
    <property type="entry name" value="SLR1116 PROTEIN"/>
    <property type="match status" value="1"/>
</dbReference>
<evidence type="ECO:0000256" key="3">
    <source>
        <dbReference type="PIRSR" id="PIRSR607837-1"/>
    </source>
</evidence>
<feature type="binding site" evidence="3">
    <location>
        <position position="135"/>
    </location>
    <ligand>
        <name>a divalent metal cation</name>
        <dbReference type="ChEBI" id="CHEBI:60240"/>
    </ligand>
</feature>
<reference evidence="4 5" key="1">
    <citation type="submission" date="2019-12" db="EMBL/GenBank/DDBJ databases">
        <title>The draft genomic sequence of strain Chitinophaga oryziterrae JCM 16595.</title>
        <authorList>
            <person name="Zhang X."/>
        </authorList>
    </citation>
    <scope>NUCLEOTIDE SEQUENCE [LARGE SCALE GENOMIC DNA]</scope>
    <source>
        <strain evidence="4 5">JCM 16595</strain>
    </source>
</reference>
<comment type="similarity">
    <text evidence="1">Belongs to the DinB family.</text>
</comment>
<keyword evidence="5" id="KW-1185">Reference proteome</keyword>
<comment type="caution">
    <text evidence="4">The sequence shown here is derived from an EMBL/GenBank/DDBJ whole genome shotgun (WGS) entry which is preliminary data.</text>
</comment>
<dbReference type="RefSeq" id="WP_157301938.1">
    <property type="nucleotide sequence ID" value="NZ_BAAAZB010000026.1"/>
</dbReference>
<dbReference type="InterPro" id="IPR034660">
    <property type="entry name" value="DinB/YfiT-like"/>
</dbReference>
<dbReference type="Gene3D" id="1.20.120.450">
    <property type="entry name" value="dinb family like domain"/>
    <property type="match status" value="1"/>
</dbReference>
<dbReference type="Pfam" id="PF05163">
    <property type="entry name" value="DinB"/>
    <property type="match status" value="1"/>
</dbReference>
<dbReference type="AlphaFoldDB" id="A0A6N8JDB6"/>
<proteinExistence type="inferred from homology"/>
<dbReference type="SUPFAM" id="SSF109854">
    <property type="entry name" value="DinB/YfiT-like putative metalloenzymes"/>
    <property type="match status" value="1"/>
</dbReference>
<dbReference type="Proteomes" id="UP000468388">
    <property type="component" value="Unassembled WGS sequence"/>
</dbReference>
<organism evidence="4 5">
    <name type="scientific">Chitinophaga oryziterrae</name>
    <dbReference type="NCBI Taxonomy" id="1031224"/>
    <lineage>
        <taxon>Bacteria</taxon>
        <taxon>Pseudomonadati</taxon>
        <taxon>Bacteroidota</taxon>
        <taxon>Chitinophagia</taxon>
        <taxon>Chitinophagales</taxon>
        <taxon>Chitinophagaceae</taxon>
        <taxon>Chitinophaga</taxon>
    </lineage>
</organism>
<feature type="binding site" evidence="3">
    <location>
        <position position="131"/>
    </location>
    <ligand>
        <name>a divalent metal cation</name>
        <dbReference type="ChEBI" id="CHEBI:60240"/>
    </ligand>
</feature>
<name>A0A6N8JDB6_9BACT</name>
<dbReference type="EMBL" id="WRXO01000007">
    <property type="protein sequence ID" value="MVT43325.1"/>
    <property type="molecule type" value="Genomic_DNA"/>
</dbReference>
<dbReference type="InterPro" id="IPR007837">
    <property type="entry name" value="DinB"/>
</dbReference>
<evidence type="ECO:0000313" key="4">
    <source>
        <dbReference type="EMBL" id="MVT43325.1"/>
    </source>
</evidence>
<evidence type="ECO:0000313" key="5">
    <source>
        <dbReference type="Proteomes" id="UP000468388"/>
    </source>
</evidence>
<evidence type="ECO:0000256" key="1">
    <source>
        <dbReference type="ARBA" id="ARBA00008635"/>
    </source>
</evidence>